<dbReference type="Proteomes" id="UP000075880">
    <property type="component" value="Unassembled WGS sequence"/>
</dbReference>
<accession>A0AAG5DY27</accession>
<name>A0AAG5DY27_ANOAO</name>
<keyword evidence="3" id="KW-1185">Reference proteome</keyword>
<organism evidence="2 3">
    <name type="scientific">Anopheles atroparvus</name>
    <name type="common">European mosquito</name>
    <dbReference type="NCBI Taxonomy" id="41427"/>
    <lineage>
        <taxon>Eukaryota</taxon>
        <taxon>Metazoa</taxon>
        <taxon>Ecdysozoa</taxon>
        <taxon>Arthropoda</taxon>
        <taxon>Hexapoda</taxon>
        <taxon>Insecta</taxon>
        <taxon>Pterygota</taxon>
        <taxon>Neoptera</taxon>
        <taxon>Endopterygota</taxon>
        <taxon>Diptera</taxon>
        <taxon>Nematocera</taxon>
        <taxon>Culicoidea</taxon>
        <taxon>Culicidae</taxon>
        <taxon>Anophelinae</taxon>
        <taxon>Anopheles</taxon>
    </lineage>
</organism>
<reference evidence="2" key="1">
    <citation type="submission" date="2024-04" db="UniProtKB">
        <authorList>
            <consortium name="EnsemblMetazoa"/>
        </authorList>
    </citation>
    <scope>IDENTIFICATION</scope>
    <source>
        <strain evidence="2">EBRO</strain>
    </source>
</reference>
<keyword evidence="1" id="KW-0732">Signal</keyword>
<dbReference type="AlphaFoldDB" id="A0AAG5DY27"/>
<evidence type="ECO:0000256" key="1">
    <source>
        <dbReference type="SAM" id="SignalP"/>
    </source>
</evidence>
<feature type="chain" id="PRO_5042527036" description="Secreted protein" evidence="1">
    <location>
        <begin position="34"/>
        <end position="141"/>
    </location>
</feature>
<evidence type="ECO:0008006" key="4">
    <source>
        <dbReference type="Google" id="ProtNLM"/>
    </source>
</evidence>
<sequence>MTSPATFSSHRRQWRCWLLACCCCCCTENSGKAGVYFRVTPSHSLVLGVPCVDVLPSRSWKVPQYSAVTTLKGDARSTIVYGAGGARRWYRIGWNLLERLPTPWCCERAERPLPFVANTAVATATSLIAATALWAHTNLCT</sequence>
<evidence type="ECO:0000313" key="2">
    <source>
        <dbReference type="EnsemblMetazoa" id="ENSAATROPP015799"/>
    </source>
</evidence>
<proteinExistence type="predicted"/>
<feature type="signal peptide" evidence="1">
    <location>
        <begin position="1"/>
        <end position="33"/>
    </location>
</feature>
<protein>
    <recommendedName>
        <fullName evidence="4">Secreted protein</fullName>
    </recommendedName>
</protein>
<evidence type="ECO:0000313" key="3">
    <source>
        <dbReference type="Proteomes" id="UP000075880"/>
    </source>
</evidence>
<dbReference type="EnsemblMetazoa" id="ENSAATROPT017851">
    <property type="protein sequence ID" value="ENSAATROPP015799"/>
    <property type="gene ID" value="ENSAATROPG014573"/>
</dbReference>